<name>A0ABW0W2C9_9BACL</name>
<dbReference type="Proteomes" id="UP001596047">
    <property type="component" value="Unassembled WGS sequence"/>
</dbReference>
<feature type="transmembrane region" description="Helical" evidence="1">
    <location>
        <begin position="6"/>
        <end position="25"/>
    </location>
</feature>
<dbReference type="EMBL" id="JBHSOW010000069">
    <property type="protein sequence ID" value="MFC5651189.1"/>
    <property type="molecule type" value="Genomic_DNA"/>
</dbReference>
<evidence type="ECO:0008006" key="4">
    <source>
        <dbReference type="Google" id="ProtNLM"/>
    </source>
</evidence>
<evidence type="ECO:0000256" key="1">
    <source>
        <dbReference type="SAM" id="Phobius"/>
    </source>
</evidence>
<keyword evidence="1" id="KW-0472">Membrane</keyword>
<gene>
    <name evidence="2" type="ORF">ACFPYJ_19175</name>
</gene>
<proteinExistence type="predicted"/>
<protein>
    <recommendedName>
        <fullName evidence="4">ATP synthase F0 subunit 8</fullName>
    </recommendedName>
</protein>
<sequence length="45" mass="5185">MDVWMLVLMLMSMWMLMYVLVFAFVKLTAVSCLNKLQNVSISIIG</sequence>
<dbReference type="RefSeq" id="WP_379189798.1">
    <property type="nucleotide sequence ID" value="NZ_JBHSOW010000069.1"/>
</dbReference>
<accession>A0ABW0W2C9</accession>
<keyword evidence="1" id="KW-0812">Transmembrane</keyword>
<evidence type="ECO:0000313" key="3">
    <source>
        <dbReference type="Proteomes" id="UP001596047"/>
    </source>
</evidence>
<keyword evidence="1" id="KW-1133">Transmembrane helix</keyword>
<organism evidence="2 3">
    <name type="scientific">Paenibacillus solisilvae</name>
    <dbReference type="NCBI Taxonomy" id="2486751"/>
    <lineage>
        <taxon>Bacteria</taxon>
        <taxon>Bacillati</taxon>
        <taxon>Bacillota</taxon>
        <taxon>Bacilli</taxon>
        <taxon>Bacillales</taxon>
        <taxon>Paenibacillaceae</taxon>
        <taxon>Paenibacillus</taxon>
    </lineage>
</organism>
<keyword evidence="3" id="KW-1185">Reference proteome</keyword>
<comment type="caution">
    <text evidence="2">The sequence shown here is derived from an EMBL/GenBank/DDBJ whole genome shotgun (WGS) entry which is preliminary data.</text>
</comment>
<reference evidence="3" key="1">
    <citation type="journal article" date="2019" name="Int. J. Syst. Evol. Microbiol.">
        <title>The Global Catalogue of Microorganisms (GCM) 10K type strain sequencing project: providing services to taxonomists for standard genome sequencing and annotation.</title>
        <authorList>
            <consortium name="The Broad Institute Genomics Platform"/>
            <consortium name="The Broad Institute Genome Sequencing Center for Infectious Disease"/>
            <person name="Wu L."/>
            <person name="Ma J."/>
        </authorList>
    </citation>
    <scope>NUCLEOTIDE SEQUENCE [LARGE SCALE GENOMIC DNA]</scope>
    <source>
        <strain evidence="3">CGMCC 1.3240</strain>
    </source>
</reference>
<evidence type="ECO:0000313" key="2">
    <source>
        <dbReference type="EMBL" id="MFC5651189.1"/>
    </source>
</evidence>